<evidence type="ECO:0008006" key="4">
    <source>
        <dbReference type="Google" id="ProtNLM"/>
    </source>
</evidence>
<dbReference type="NCBIfam" id="TIGR02532">
    <property type="entry name" value="IV_pilin_GFxxxE"/>
    <property type="match status" value="1"/>
</dbReference>
<dbReference type="Proteomes" id="UP000240009">
    <property type="component" value="Unassembled WGS sequence"/>
</dbReference>
<feature type="transmembrane region" description="Helical" evidence="1">
    <location>
        <begin position="32"/>
        <end position="51"/>
    </location>
</feature>
<dbReference type="EMBL" id="PUIA01000081">
    <property type="protein sequence ID" value="PQO25430.1"/>
    <property type="molecule type" value="Genomic_DNA"/>
</dbReference>
<dbReference type="InterPro" id="IPR012902">
    <property type="entry name" value="N_methyl_site"/>
</dbReference>
<keyword evidence="1" id="KW-0812">Transmembrane</keyword>
<organism evidence="2 3">
    <name type="scientific">Blastopirellula marina</name>
    <dbReference type="NCBI Taxonomy" id="124"/>
    <lineage>
        <taxon>Bacteria</taxon>
        <taxon>Pseudomonadati</taxon>
        <taxon>Planctomycetota</taxon>
        <taxon>Planctomycetia</taxon>
        <taxon>Pirellulales</taxon>
        <taxon>Pirellulaceae</taxon>
        <taxon>Blastopirellula</taxon>
    </lineage>
</organism>
<keyword evidence="1" id="KW-1133">Transmembrane helix</keyword>
<dbReference type="SUPFAM" id="SSF54523">
    <property type="entry name" value="Pili subunits"/>
    <property type="match status" value="1"/>
</dbReference>
<gene>
    <name evidence="2" type="ORF">C5Y96_24115</name>
</gene>
<proteinExistence type="predicted"/>
<evidence type="ECO:0000313" key="2">
    <source>
        <dbReference type="EMBL" id="PQO25430.1"/>
    </source>
</evidence>
<reference evidence="2 3" key="1">
    <citation type="submission" date="2018-02" db="EMBL/GenBank/DDBJ databases">
        <title>Comparative genomes isolates from brazilian mangrove.</title>
        <authorList>
            <person name="Araujo J.E."/>
            <person name="Taketani R.G."/>
            <person name="Silva M.C.P."/>
            <person name="Loureco M.V."/>
            <person name="Andreote F.D."/>
        </authorList>
    </citation>
    <scope>NUCLEOTIDE SEQUENCE [LARGE SCALE GENOMIC DNA]</scope>
    <source>
        <strain evidence="2 3">HEX-2 MGV</strain>
    </source>
</reference>
<dbReference type="AlphaFoldDB" id="A0A2S8EZV3"/>
<dbReference type="Gene3D" id="3.30.700.10">
    <property type="entry name" value="Glycoprotein, Type 4 Pilin"/>
    <property type="match status" value="1"/>
</dbReference>
<name>A0A2S8EZV3_9BACT</name>
<keyword evidence="1" id="KW-0472">Membrane</keyword>
<dbReference type="InterPro" id="IPR045584">
    <property type="entry name" value="Pilin-like"/>
</dbReference>
<sequence>MALIRIPAIRGIRHAPQPSAVGGRRAFTLLELLLVLAILVVLVGLGTPAVYNSLQGHRLTVSAEQVQTSFMQARVEAMESGRIRMFRFQQETGNFAVAPFVRSSDELENNMAGTSQGIGVSSIVVDSVEAETINGMLEEGVVFAGDNVEADIRSYTLEQEQGGDMNISGWSRPILFYPDGTAADATVFLRGQGGTITSIKLRGLTGIARIQDPDLEDGGVD</sequence>
<evidence type="ECO:0000313" key="3">
    <source>
        <dbReference type="Proteomes" id="UP000240009"/>
    </source>
</evidence>
<accession>A0A2S8EZV3</accession>
<comment type="caution">
    <text evidence="2">The sequence shown here is derived from an EMBL/GenBank/DDBJ whole genome shotgun (WGS) entry which is preliminary data.</text>
</comment>
<protein>
    <recommendedName>
        <fullName evidence="4">General secretion pathway GspH domain-containing protein</fullName>
    </recommendedName>
</protein>
<evidence type="ECO:0000256" key="1">
    <source>
        <dbReference type="SAM" id="Phobius"/>
    </source>
</evidence>